<dbReference type="OrthoDB" id="8922993at2"/>
<feature type="domain" description="Acyl-CoA thioester hydrolase/bile acid-CoA amino acid N-acetyltransferase" evidence="3">
    <location>
        <begin position="13"/>
        <end position="135"/>
    </location>
</feature>
<dbReference type="PANTHER" id="PTHR10824:SF4">
    <property type="entry name" value="ACYL-COENZYME A THIOESTERASE 1-LIKE"/>
    <property type="match status" value="1"/>
</dbReference>
<dbReference type="Gene3D" id="3.40.50.1820">
    <property type="entry name" value="alpha/beta hydrolase"/>
    <property type="match status" value="1"/>
</dbReference>
<organism evidence="5 6">
    <name type="scientific">Orenia metallireducens</name>
    <dbReference type="NCBI Taxonomy" id="1413210"/>
    <lineage>
        <taxon>Bacteria</taxon>
        <taxon>Bacillati</taxon>
        <taxon>Bacillota</taxon>
        <taxon>Clostridia</taxon>
        <taxon>Halanaerobiales</taxon>
        <taxon>Halobacteroidaceae</taxon>
        <taxon>Orenia</taxon>
    </lineage>
</organism>
<dbReference type="Pfam" id="PF04775">
    <property type="entry name" value="Bile_Hydr_Trans"/>
    <property type="match status" value="1"/>
</dbReference>
<name>A0A285G0G4_9FIRM</name>
<feature type="active site" description="Charge relay system" evidence="2">
    <location>
        <position position="376"/>
    </location>
</feature>
<dbReference type="Proteomes" id="UP000219573">
    <property type="component" value="Unassembled WGS sequence"/>
</dbReference>
<sequence length="429" mass="48697">MNIYLSDTETLVDDRIRVKITKLSPDSKLKVSMKMELPWCKGEYFSSYAIFRANERGEVDLDTDKPIEGSYDTADSMGLVYSLKKTSTEGKNIAENISIDEPIIMNMLFESSIERKQVKLKRLFKTDELIIKHVSEEGINGKLLYKEKSNNQTILMLGGSDGSMRSLALLAAPLASRGFNVLMVSYFASEGLPDKLEKIQLEYFEKIFKWIEQNEITNTKEIFVHGTSKGGELALLLASRYKQIKKVVVVEPHAYCFQALDGMMSGKNISSWSYKGQSIPFIKVDNNIFFETQKTDVEKGIPFGFASTYKKSIERATNKEEARIKVENAKADILMIAGKEDNIWNSYDGCTEILKNLKNNNYPYNVELLVYEEMGHPLPIPYIIPLSETISMKMEDGVFSSGGTIEGNAEGQYKSWKRTIEFYKEPLSE</sequence>
<dbReference type="PIRSF" id="PIRSF016521">
    <property type="entry name" value="Acyl-CoA_hydro"/>
    <property type="match status" value="1"/>
</dbReference>
<dbReference type="EMBL" id="OBDZ01000004">
    <property type="protein sequence ID" value="SNY17072.1"/>
    <property type="molecule type" value="Genomic_DNA"/>
</dbReference>
<keyword evidence="5" id="KW-0378">Hydrolase</keyword>
<comment type="similarity">
    <text evidence="1">Belongs to the C/M/P thioester hydrolase family.</text>
</comment>
<accession>A0A285G0G4</accession>
<dbReference type="InterPro" id="IPR029058">
    <property type="entry name" value="AB_hydrolase_fold"/>
</dbReference>
<dbReference type="SUPFAM" id="SSF53474">
    <property type="entry name" value="alpha/beta-Hydrolases"/>
    <property type="match status" value="1"/>
</dbReference>
<evidence type="ECO:0000256" key="2">
    <source>
        <dbReference type="PIRSR" id="PIRSR016521-1"/>
    </source>
</evidence>
<evidence type="ECO:0000313" key="5">
    <source>
        <dbReference type="EMBL" id="SNY17072.1"/>
    </source>
</evidence>
<dbReference type="GO" id="GO:0006637">
    <property type="term" value="P:acyl-CoA metabolic process"/>
    <property type="evidence" value="ECO:0007669"/>
    <property type="project" value="InterPro"/>
</dbReference>
<dbReference type="InterPro" id="IPR042490">
    <property type="entry name" value="Thio_Ohase/BAAT_N"/>
</dbReference>
<reference evidence="6" key="1">
    <citation type="submission" date="2017-09" db="EMBL/GenBank/DDBJ databases">
        <authorList>
            <person name="Varghese N."/>
            <person name="Submissions S."/>
        </authorList>
    </citation>
    <scope>NUCLEOTIDE SEQUENCE [LARGE SCALE GENOMIC DNA]</scope>
    <source>
        <strain evidence="6">MSL47</strain>
    </source>
</reference>
<feature type="active site" description="Charge relay system" evidence="2">
    <location>
        <position position="341"/>
    </location>
</feature>
<proteinExistence type="inferred from homology"/>
<dbReference type="GO" id="GO:0047617">
    <property type="term" value="F:fatty acyl-CoA hydrolase activity"/>
    <property type="evidence" value="ECO:0007669"/>
    <property type="project" value="TreeGrafter"/>
</dbReference>
<evidence type="ECO:0000313" key="6">
    <source>
        <dbReference type="Proteomes" id="UP000219573"/>
    </source>
</evidence>
<dbReference type="Pfam" id="PF08840">
    <property type="entry name" value="BAAT_C"/>
    <property type="match status" value="1"/>
</dbReference>
<protein>
    <submittedName>
        <fullName evidence="5">Lysophospholipase, alpha-beta hydrolase superfamily</fullName>
    </submittedName>
</protein>
<dbReference type="PANTHER" id="PTHR10824">
    <property type="entry name" value="ACYL-COENZYME A THIOESTERASE-RELATED"/>
    <property type="match status" value="1"/>
</dbReference>
<keyword evidence="6" id="KW-1185">Reference proteome</keyword>
<dbReference type="InterPro" id="IPR016662">
    <property type="entry name" value="Acyl-CoA_thioEstase_long-chain"/>
</dbReference>
<dbReference type="Gene3D" id="2.60.40.2240">
    <property type="entry name" value="Acyl-CoA thioester hydrolase/BAAT N-terminal domain"/>
    <property type="match status" value="1"/>
</dbReference>
<dbReference type="InterPro" id="IPR006862">
    <property type="entry name" value="Thio_Ohase/aa_AcTrfase"/>
</dbReference>
<evidence type="ECO:0000259" key="4">
    <source>
        <dbReference type="Pfam" id="PF08840"/>
    </source>
</evidence>
<feature type="active site" description="Charge relay system" evidence="2">
    <location>
        <position position="228"/>
    </location>
</feature>
<dbReference type="InterPro" id="IPR014940">
    <property type="entry name" value="BAAT_C"/>
</dbReference>
<evidence type="ECO:0000259" key="3">
    <source>
        <dbReference type="Pfam" id="PF04775"/>
    </source>
</evidence>
<feature type="domain" description="BAAT/Acyl-CoA thioester hydrolase C-terminal" evidence="4">
    <location>
        <begin position="199"/>
        <end position="427"/>
    </location>
</feature>
<dbReference type="GO" id="GO:0006631">
    <property type="term" value="P:fatty acid metabolic process"/>
    <property type="evidence" value="ECO:0007669"/>
    <property type="project" value="TreeGrafter"/>
</dbReference>
<evidence type="ECO:0000256" key="1">
    <source>
        <dbReference type="ARBA" id="ARBA00006538"/>
    </source>
</evidence>
<dbReference type="RefSeq" id="WP_097016722.1">
    <property type="nucleotide sequence ID" value="NZ_OBDZ01000004.1"/>
</dbReference>
<dbReference type="AlphaFoldDB" id="A0A285G0G4"/>
<gene>
    <name evidence="5" type="ORF">SAMN06265827_10473</name>
</gene>